<keyword evidence="5 11" id="KW-0812">Transmembrane</keyword>
<keyword evidence="8 11" id="KW-1133">Transmembrane helix</keyword>
<keyword evidence="14" id="KW-1185">Reference proteome</keyword>
<evidence type="ECO:0000256" key="2">
    <source>
        <dbReference type="ARBA" id="ARBA00004141"/>
    </source>
</evidence>
<dbReference type="Gene3D" id="2.30.42.10">
    <property type="match status" value="3"/>
</dbReference>
<dbReference type="GO" id="GO:0004222">
    <property type="term" value="F:metalloendopeptidase activity"/>
    <property type="evidence" value="ECO:0007669"/>
    <property type="project" value="InterPro"/>
</dbReference>
<evidence type="ECO:0000256" key="6">
    <source>
        <dbReference type="ARBA" id="ARBA00022801"/>
    </source>
</evidence>
<dbReference type="CDD" id="cd06163">
    <property type="entry name" value="S2P-M50_PDZ_RseP-like"/>
    <property type="match status" value="1"/>
</dbReference>
<dbReference type="PROSITE" id="PS50106">
    <property type="entry name" value="PDZ"/>
    <property type="match status" value="1"/>
</dbReference>
<dbReference type="SUPFAM" id="SSF50156">
    <property type="entry name" value="PDZ domain-like"/>
    <property type="match status" value="3"/>
</dbReference>
<evidence type="ECO:0000256" key="8">
    <source>
        <dbReference type="ARBA" id="ARBA00022989"/>
    </source>
</evidence>
<evidence type="ECO:0000256" key="5">
    <source>
        <dbReference type="ARBA" id="ARBA00022692"/>
    </source>
</evidence>
<dbReference type="InterPro" id="IPR008915">
    <property type="entry name" value="Peptidase_M50"/>
</dbReference>
<feature type="domain" description="PDZ" evidence="12">
    <location>
        <begin position="156"/>
        <end position="209"/>
    </location>
</feature>
<evidence type="ECO:0000256" key="11">
    <source>
        <dbReference type="SAM" id="Phobius"/>
    </source>
</evidence>
<dbReference type="InterPro" id="IPR001478">
    <property type="entry name" value="PDZ"/>
</dbReference>
<feature type="transmembrane region" description="Helical" evidence="11">
    <location>
        <begin position="546"/>
        <end position="566"/>
    </location>
</feature>
<feature type="transmembrane region" description="Helical" evidence="11">
    <location>
        <begin position="119"/>
        <end position="142"/>
    </location>
</feature>
<evidence type="ECO:0000256" key="3">
    <source>
        <dbReference type="ARBA" id="ARBA00007931"/>
    </source>
</evidence>
<organism evidence="13 14">
    <name type="scientific">Polyangium spumosum</name>
    <dbReference type="NCBI Taxonomy" id="889282"/>
    <lineage>
        <taxon>Bacteria</taxon>
        <taxon>Pseudomonadati</taxon>
        <taxon>Myxococcota</taxon>
        <taxon>Polyangia</taxon>
        <taxon>Polyangiales</taxon>
        <taxon>Polyangiaceae</taxon>
        <taxon>Polyangium</taxon>
    </lineage>
</organism>
<dbReference type="InterPro" id="IPR036034">
    <property type="entry name" value="PDZ_sf"/>
</dbReference>
<dbReference type="GO" id="GO:0016020">
    <property type="term" value="C:membrane"/>
    <property type="evidence" value="ECO:0007669"/>
    <property type="project" value="UniProtKB-SubCell"/>
</dbReference>
<evidence type="ECO:0000256" key="4">
    <source>
        <dbReference type="ARBA" id="ARBA00022670"/>
    </source>
</evidence>
<dbReference type="OrthoDB" id="9782003at2"/>
<reference evidence="13 14" key="1">
    <citation type="submission" date="2019-10" db="EMBL/GenBank/DDBJ databases">
        <title>A soil myxobacterium in the family Polyangiaceae.</title>
        <authorList>
            <person name="Li Y."/>
            <person name="Wang J."/>
        </authorList>
    </citation>
    <scope>NUCLEOTIDE SEQUENCE [LARGE SCALE GENOMIC DNA]</scope>
    <source>
        <strain evidence="13 14">DSM 14734</strain>
    </source>
</reference>
<dbReference type="Proteomes" id="UP000440224">
    <property type="component" value="Unassembled WGS sequence"/>
</dbReference>
<evidence type="ECO:0000259" key="12">
    <source>
        <dbReference type="PROSITE" id="PS50106"/>
    </source>
</evidence>
<evidence type="ECO:0000256" key="10">
    <source>
        <dbReference type="ARBA" id="ARBA00023136"/>
    </source>
</evidence>
<name>A0A6N7PQL2_9BACT</name>
<comment type="similarity">
    <text evidence="3">Belongs to the peptidase M50B family.</text>
</comment>
<dbReference type="EMBL" id="WJIE01000005">
    <property type="protein sequence ID" value="MRG93917.1"/>
    <property type="molecule type" value="Genomic_DNA"/>
</dbReference>
<dbReference type="AlphaFoldDB" id="A0A6N7PQL2"/>
<evidence type="ECO:0000313" key="14">
    <source>
        <dbReference type="Proteomes" id="UP000440224"/>
    </source>
</evidence>
<proteinExistence type="inferred from homology"/>
<keyword evidence="7" id="KW-0862">Zinc</keyword>
<gene>
    <name evidence="13" type="primary">rseP</name>
    <name evidence="13" type="ORF">GF068_18635</name>
</gene>
<comment type="caution">
    <text evidence="13">The sequence shown here is derived from an EMBL/GenBank/DDBJ whole genome shotgun (WGS) entry which is preliminary data.</text>
</comment>
<keyword evidence="4 13" id="KW-0645">Protease</keyword>
<dbReference type="PANTHER" id="PTHR42837:SF2">
    <property type="entry name" value="MEMBRANE METALLOPROTEASE ARASP2, CHLOROPLASTIC-RELATED"/>
    <property type="match status" value="1"/>
</dbReference>
<keyword evidence="10 11" id="KW-0472">Membrane</keyword>
<dbReference type="SMART" id="SM00228">
    <property type="entry name" value="PDZ"/>
    <property type="match status" value="3"/>
</dbReference>
<dbReference type="Pfam" id="PF17820">
    <property type="entry name" value="PDZ_6"/>
    <property type="match status" value="1"/>
</dbReference>
<evidence type="ECO:0000256" key="9">
    <source>
        <dbReference type="ARBA" id="ARBA00023049"/>
    </source>
</evidence>
<dbReference type="Pfam" id="PF02163">
    <property type="entry name" value="Peptidase_M50"/>
    <property type="match status" value="1"/>
</dbReference>
<feature type="transmembrane region" description="Helical" evidence="11">
    <location>
        <begin position="29"/>
        <end position="46"/>
    </location>
</feature>
<dbReference type="InterPro" id="IPR041489">
    <property type="entry name" value="PDZ_6"/>
</dbReference>
<sequence length="586" mass="65288">MGLLRERRERPGRRFCPWRPAGISRRDTPAVDLLYFALLCSVLIFVHELGHFVWAKIFGVKVLTFSIGFGPKVLRFRGRETEYCVGLLPLGGFVKMLEENRQEPVLPEDRKRTFEAQALWKRVIIVIAGPAMNILFPVLLYFSVFVGETRFSPPTVGFVLPGHPAEGKLAPGDRVLEVDGERISTFAELARIIGESPGKELRLKVFRDNEHVEVVVVPEEKVVRKPLDIVEKVGEIGIKPSRPAAVVGISRPDSPAYRAGLRTFDLVTEVRGRPVKTFADLETALSENHGETVPVTYLRPVKVPRAFGGLAEMAVYESGVAALTPEGGHGDLEERTGLESADLYVFDVAEGSAEWSADMRPGDRIVEVDQAAVTAWATFLERLLVAPDRPHTVTWLRGGVKKSGTILLRREDWIDEYGQHRPRYFVRASNWSPVMPEAYVEHASLLPFALRSALDETYDVIRFIVVGIVRIVEGKVSISTLGGPITVYDVVGEEGSKGVSYFVWAMAVISINLGLINLLPIPVLDGGHLLFFMFEAVSRRPLPLRVREIASLVGLLVLFVLMGVAFKNDVERRWDVIQGQLRELVD</sequence>
<evidence type="ECO:0000256" key="7">
    <source>
        <dbReference type="ARBA" id="ARBA00022833"/>
    </source>
</evidence>
<protein>
    <submittedName>
        <fullName evidence="13">RIP metalloprotease RseP</fullName>
    </submittedName>
</protein>
<evidence type="ECO:0000313" key="13">
    <source>
        <dbReference type="EMBL" id="MRG93917.1"/>
    </source>
</evidence>
<keyword evidence="6" id="KW-0378">Hydrolase</keyword>
<dbReference type="PANTHER" id="PTHR42837">
    <property type="entry name" value="REGULATOR OF SIGMA-E PROTEASE RSEP"/>
    <property type="match status" value="1"/>
</dbReference>
<comment type="cofactor">
    <cofactor evidence="1">
        <name>Zn(2+)</name>
        <dbReference type="ChEBI" id="CHEBI:29105"/>
    </cofactor>
</comment>
<accession>A0A6N7PQL2</accession>
<feature type="transmembrane region" description="Helical" evidence="11">
    <location>
        <begin position="501"/>
        <end position="534"/>
    </location>
</feature>
<keyword evidence="9 13" id="KW-0482">Metalloprotease</keyword>
<evidence type="ECO:0000256" key="1">
    <source>
        <dbReference type="ARBA" id="ARBA00001947"/>
    </source>
</evidence>
<dbReference type="InterPro" id="IPR004387">
    <property type="entry name" value="Pept_M50_Zn"/>
</dbReference>
<comment type="subcellular location">
    <subcellularLocation>
        <location evidence="2">Membrane</location>
        <topology evidence="2">Multi-pass membrane protein</topology>
    </subcellularLocation>
</comment>
<dbReference type="NCBIfam" id="TIGR00054">
    <property type="entry name" value="RIP metalloprotease RseP"/>
    <property type="match status" value="1"/>
</dbReference>
<dbReference type="GO" id="GO:0006508">
    <property type="term" value="P:proteolysis"/>
    <property type="evidence" value="ECO:0007669"/>
    <property type="project" value="UniProtKB-KW"/>
</dbReference>